<dbReference type="GO" id="GO:0000786">
    <property type="term" value="C:nucleosome"/>
    <property type="evidence" value="ECO:0007669"/>
    <property type="project" value="InterPro"/>
</dbReference>
<name>A0A9D4V758_ADICA</name>
<dbReference type="InterPro" id="IPR035965">
    <property type="entry name" value="PAS-like_dom_sf"/>
</dbReference>
<keyword evidence="2" id="KW-0600">Photoreceptor protein</keyword>
<dbReference type="OrthoDB" id="447251at2759"/>
<keyword evidence="10" id="KW-1185">Reference proteome</keyword>
<dbReference type="AlphaFoldDB" id="A0A9D4V758"/>
<evidence type="ECO:0000313" key="10">
    <source>
        <dbReference type="Proteomes" id="UP000886520"/>
    </source>
</evidence>
<evidence type="ECO:0000256" key="2">
    <source>
        <dbReference type="ARBA" id="ARBA00022543"/>
    </source>
</evidence>
<dbReference type="GO" id="GO:0005634">
    <property type="term" value="C:nucleus"/>
    <property type="evidence" value="ECO:0007669"/>
    <property type="project" value="TreeGrafter"/>
</dbReference>
<keyword evidence="6" id="KW-0157">Chromophore</keyword>
<comment type="caution">
    <text evidence="9">The sequence shown here is derived from an EMBL/GenBank/DDBJ whole genome shotgun (WGS) entry which is preliminary data.</text>
</comment>
<keyword evidence="3" id="KW-0716">Sensory transduction</keyword>
<evidence type="ECO:0000256" key="1">
    <source>
        <dbReference type="ARBA" id="ARBA00010343"/>
    </source>
</evidence>
<dbReference type="Gene3D" id="3.30.450.20">
    <property type="entry name" value="PAS domain"/>
    <property type="match status" value="1"/>
</dbReference>
<dbReference type="Pfam" id="PF13426">
    <property type="entry name" value="PAS_9"/>
    <property type="match status" value="1"/>
</dbReference>
<sequence length="212" mass="23554">MCVFRPESSFRSPQGAIFFMSFKHGVVSPLGLEEYTSFSRELLLSEKYANYKTDLRFQIHAVLALQEAAEAYLVGLFEDTNCYSRDEVVGRNCRFLQGPKTNHRAVQLMGECLRAEKSCTVKVLNYRKDKTPFWNLSHIAHVRSSAGKVAFYVGVQLYVTSAEEPCPESETNPHIKQLGAVGAVRIAVRSLQAGCSWRGALPCAVCAPLPGD</sequence>
<dbReference type="GO" id="GO:0046982">
    <property type="term" value="F:protein heterodimerization activity"/>
    <property type="evidence" value="ECO:0007669"/>
    <property type="project" value="InterPro"/>
</dbReference>
<dbReference type="SUPFAM" id="SSF55785">
    <property type="entry name" value="PYP-like sensor domain (PAS domain)"/>
    <property type="match status" value="1"/>
</dbReference>
<proteinExistence type="inferred from homology"/>
<evidence type="ECO:0000313" key="9">
    <source>
        <dbReference type="EMBL" id="KAI5081029.1"/>
    </source>
</evidence>
<organism evidence="9 10">
    <name type="scientific">Adiantum capillus-veneris</name>
    <name type="common">Maidenhair fern</name>
    <dbReference type="NCBI Taxonomy" id="13818"/>
    <lineage>
        <taxon>Eukaryota</taxon>
        <taxon>Viridiplantae</taxon>
        <taxon>Streptophyta</taxon>
        <taxon>Embryophyta</taxon>
        <taxon>Tracheophyta</taxon>
        <taxon>Polypodiopsida</taxon>
        <taxon>Polypodiidae</taxon>
        <taxon>Polypodiales</taxon>
        <taxon>Pteridineae</taxon>
        <taxon>Pteridaceae</taxon>
        <taxon>Vittarioideae</taxon>
        <taxon>Adiantum</taxon>
    </lineage>
</organism>
<dbReference type="GO" id="GO:0003677">
    <property type="term" value="F:DNA binding"/>
    <property type="evidence" value="ECO:0007669"/>
    <property type="project" value="InterPro"/>
</dbReference>
<gene>
    <name evidence="9" type="ORF">GOP47_0004212</name>
</gene>
<evidence type="ECO:0000259" key="8">
    <source>
        <dbReference type="Pfam" id="PF13426"/>
    </source>
</evidence>
<reference evidence="9" key="1">
    <citation type="submission" date="2021-01" db="EMBL/GenBank/DDBJ databases">
        <title>Adiantum capillus-veneris genome.</title>
        <authorList>
            <person name="Fang Y."/>
            <person name="Liao Q."/>
        </authorList>
    </citation>
    <scope>NUCLEOTIDE SEQUENCE</scope>
    <source>
        <strain evidence="9">H3</strain>
        <tissue evidence="9">Leaf</tissue>
    </source>
</reference>
<dbReference type="SUPFAM" id="SSF47113">
    <property type="entry name" value="Histone-fold"/>
    <property type="match status" value="1"/>
</dbReference>
<feature type="domain" description="PAS" evidence="8">
    <location>
        <begin position="83"/>
        <end position="160"/>
    </location>
</feature>
<protein>
    <recommendedName>
        <fullName evidence="8">PAS domain-containing protein</fullName>
    </recommendedName>
</protein>
<dbReference type="PANTHER" id="PTHR47429">
    <property type="entry name" value="PROTEIN TWIN LOV 1"/>
    <property type="match status" value="1"/>
</dbReference>
<accession>A0A9D4V758</accession>
<dbReference type="PANTHER" id="PTHR47429:SF2">
    <property type="entry name" value="PROTEIN TWIN LOV 1"/>
    <property type="match status" value="1"/>
</dbReference>
<comment type="similarity">
    <text evidence="1">Belongs to the histone H3 family.</text>
</comment>
<dbReference type="EMBL" id="JABFUD020000004">
    <property type="protein sequence ID" value="KAI5081029.1"/>
    <property type="molecule type" value="Genomic_DNA"/>
</dbReference>
<dbReference type="InterPro" id="IPR000014">
    <property type="entry name" value="PAS"/>
</dbReference>
<evidence type="ECO:0000256" key="3">
    <source>
        <dbReference type="ARBA" id="ARBA00022606"/>
    </source>
</evidence>
<keyword evidence="5" id="KW-0288">FMN</keyword>
<dbReference type="GO" id="GO:0030527">
    <property type="term" value="F:structural constituent of chromatin"/>
    <property type="evidence" value="ECO:0007669"/>
    <property type="project" value="InterPro"/>
</dbReference>
<dbReference type="Proteomes" id="UP000886520">
    <property type="component" value="Chromosome 4"/>
</dbReference>
<evidence type="ECO:0000256" key="6">
    <source>
        <dbReference type="ARBA" id="ARBA00022991"/>
    </source>
</evidence>
<dbReference type="InterPro" id="IPR000164">
    <property type="entry name" value="Histone_H3/CENP-A"/>
</dbReference>
<keyword evidence="4" id="KW-0285">Flavoprotein</keyword>
<dbReference type="PRINTS" id="PR00622">
    <property type="entry name" value="HISTONEH3"/>
</dbReference>
<evidence type="ECO:0000256" key="5">
    <source>
        <dbReference type="ARBA" id="ARBA00022643"/>
    </source>
</evidence>
<evidence type="ECO:0000256" key="4">
    <source>
        <dbReference type="ARBA" id="ARBA00022630"/>
    </source>
</evidence>
<dbReference type="InterPro" id="IPR009072">
    <property type="entry name" value="Histone-fold"/>
</dbReference>
<dbReference type="SMART" id="SM00428">
    <property type="entry name" value="H3"/>
    <property type="match status" value="1"/>
</dbReference>
<keyword evidence="7" id="KW-0675">Receptor</keyword>
<evidence type="ECO:0000256" key="7">
    <source>
        <dbReference type="ARBA" id="ARBA00023170"/>
    </source>
</evidence>
<dbReference type="GO" id="GO:0009881">
    <property type="term" value="F:photoreceptor activity"/>
    <property type="evidence" value="ECO:0007669"/>
    <property type="project" value="UniProtKB-KW"/>
</dbReference>